<dbReference type="Proteomes" id="UP000257109">
    <property type="component" value="Unassembled WGS sequence"/>
</dbReference>
<protein>
    <submittedName>
        <fullName evidence="1">Uncharacterized protein</fullName>
    </submittedName>
</protein>
<dbReference type="EMBL" id="QJKJ01000528">
    <property type="protein sequence ID" value="RDY12120.1"/>
    <property type="molecule type" value="Genomic_DNA"/>
</dbReference>
<comment type="caution">
    <text evidence="1">The sequence shown here is derived from an EMBL/GenBank/DDBJ whole genome shotgun (WGS) entry which is preliminary data.</text>
</comment>
<feature type="non-terminal residue" evidence="1">
    <location>
        <position position="1"/>
    </location>
</feature>
<sequence>MLIKGPQEKAFHTLKERLSNASTSKLSQMSNLIISRMTKSSTLLFEPCRCGNIEQDSLVVVVQMEGAQEWKPWSKEKMKP</sequence>
<gene>
    <name evidence="1" type="ORF">CR513_03146</name>
</gene>
<dbReference type="AlphaFoldDB" id="A0A371IAT7"/>
<proteinExistence type="predicted"/>
<accession>A0A371IAT7</accession>
<reference evidence="1" key="1">
    <citation type="submission" date="2018-05" db="EMBL/GenBank/DDBJ databases">
        <title>Draft genome of Mucuna pruriens seed.</title>
        <authorList>
            <person name="Nnadi N.E."/>
            <person name="Vos R."/>
            <person name="Hasami M.H."/>
            <person name="Devisetty U.K."/>
            <person name="Aguiy J.C."/>
        </authorList>
    </citation>
    <scope>NUCLEOTIDE SEQUENCE [LARGE SCALE GENOMIC DNA]</scope>
    <source>
        <strain evidence="1">JCA_2017</strain>
    </source>
</reference>
<name>A0A371IAT7_MUCPR</name>
<organism evidence="1 2">
    <name type="scientific">Mucuna pruriens</name>
    <name type="common">Velvet bean</name>
    <name type="synonym">Dolichos pruriens</name>
    <dbReference type="NCBI Taxonomy" id="157652"/>
    <lineage>
        <taxon>Eukaryota</taxon>
        <taxon>Viridiplantae</taxon>
        <taxon>Streptophyta</taxon>
        <taxon>Embryophyta</taxon>
        <taxon>Tracheophyta</taxon>
        <taxon>Spermatophyta</taxon>
        <taxon>Magnoliopsida</taxon>
        <taxon>eudicotyledons</taxon>
        <taxon>Gunneridae</taxon>
        <taxon>Pentapetalae</taxon>
        <taxon>rosids</taxon>
        <taxon>fabids</taxon>
        <taxon>Fabales</taxon>
        <taxon>Fabaceae</taxon>
        <taxon>Papilionoideae</taxon>
        <taxon>50 kb inversion clade</taxon>
        <taxon>NPAAA clade</taxon>
        <taxon>indigoferoid/millettioid clade</taxon>
        <taxon>Phaseoleae</taxon>
        <taxon>Mucuna</taxon>
    </lineage>
</organism>
<evidence type="ECO:0000313" key="1">
    <source>
        <dbReference type="EMBL" id="RDY12120.1"/>
    </source>
</evidence>
<evidence type="ECO:0000313" key="2">
    <source>
        <dbReference type="Proteomes" id="UP000257109"/>
    </source>
</evidence>
<keyword evidence="2" id="KW-1185">Reference proteome</keyword>